<sequence>MVVRSYSQVVQGAPNSSRGSASSTKSSPTSSPVNSRPSSPISPTSPKFFYSPHSPTKLRFPPLPTYPEWWGRCFNCCRLGHTASKCRNPKVCGKCWTTGHTARHCVNTDLNPAAPPFHPNSHQPQPQHTEPLFDDLLVGAFPLTPAMPEVHIRPVHWKRGAVYEASEFPKVPPKLTRPPPPPLSNPESPDTYLESLPARHDDSELVACSRRVLRELCLGVNPNKIPPAVRAVLNGDRNMAELSLPTLRELMQATDDQATDDRDAIQPPIPSYPTPLMLAATPKDTPSPHRELDASGSTIIRATTDLPSIAHRSREDKAKGLEVSPQDVSVQGTVRRIPNTETEAFAPQVEIACGDSVRSHQQITSPALPITQNTLTEGSQPILRRTKPIQTVTRHVSTTLKQSQEIVLTPNPESNISVADITPSPIPAPVSANPDITATVTGVTPPLNMGHLNNEAQQGEKRRVRNRASSRSNGPIKKSNQHAPPMAEINLSPSAHYEVQIQQPFGEQIVALCGVSTNDVFQALADDNTERHNIADNLGIPNEEPVSASAAPTEEEIRQSESRFQLDSEEDDSDTEHVC</sequence>
<proteinExistence type="predicted"/>
<reference evidence="4" key="1">
    <citation type="submission" date="2020-01" db="EMBL/GenBank/DDBJ databases">
        <title>Genome sequence of Kobresia littledalei, the first chromosome-level genome in the family Cyperaceae.</title>
        <authorList>
            <person name="Qu G."/>
        </authorList>
    </citation>
    <scope>NUCLEOTIDE SEQUENCE</scope>
    <source>
        <strain evidence="4">C.B.Clarke</strain>
        <tissue evidence="4">Leaf</tissue>
    </source>
</reference>
<evidence type="ECO:0000256" key="2">
    <source>
        <dbReference type="SAM" id="MobiDB-lite"/>
    </source>
</evidence>
<dbReference type="SUPFAM" id="SSF57756">
    <property type="entry name" value="Retrovirus zinc finger-like domains"/>
    <property type="match status" value="1"/>
</dbReference>
<keyword evidence="1" id="KW-0479">Metal-binding</keyword>
<feature type="domain" description="CCHC-type" evidence="3">
    <location>
        <begin position="72"/>
        <end position="88"/>
    </location>
</feature>
<dbReference type="AlphaFoldDB" id="A0A833QD36"/>
<dbReference type="PROSITE" id="PS50158">
    <property type="entry name" value="ZF_CCHC"/>
    <property type="match status" value="1"/>
</dbReference>
<comment type="caution">
    <text evidence="4">The sequence shown here is derived from an EMBL/GenBank/DDBJ whole genome shotgun (WGS) entry which is preliminary data.</text>
</comment>
<protein>
    <recommendedName>
        <fullName evidence="3">CCHC-type domain-containing protein</fullName>
    </recommendedName>
</protein>
<dbReference type="InterPro" id="IPR001878">
    <property type="entry name" value="Znf_CCHC"/>
</dbReference>
<evidence type="ECO:0000259" key="3">
    <source>
        <dbReference type="PROSITE" id="PS50158"/>
    </source>
</evidence>
<keyword evidence="5" id="KW-1185">Reference proteome</keyword>
<feature type="compositionally biased region" description="Pro residues" evidence="2">
    <location>
        <begin position="170"/>
        <end position="184"/>
    </location>
</feature>
<evidence type="ECO:0000313" key="5">
    <source>
        <dbReference type="Proteomes" id="UP000623129"/>
    </source>
</evidence>
<feature type="compositionally biased region" description="Low complexity" evidence="2">
    <location>
        <begin position="16"/>
        <end position="46"/>
    </location>
</feature>
<dbReference type="GO" id="GO:0003676">
    <property type="term" value="F:nucleic acid binding"/>
    <property type="evidence" value="ECO:0007669"/>
    <property type="project" value="InterPro"/>
</dbReference>
<accession>A0A833QD36</accession>
<feature type="compositionally biased region" description="Polar residues" evidence="2">
    <location>
        <begin position="1"/>
        <end position="15"/>
    </location>
</feature>
<dbReference type="Proteomes" id="UP000623129">
    <property type="component" value="Unassembled WGS sequence"/>
</dbReference>
<feature type="compositionally biased region" description="Basic and acidic residues" evidence="2">
    <location>
        <begin position="555"/>
        <end position="566"/>
    </location>
</feature>
<feature type="region of interest" description="Disordered" evidence="2">
    <location>
        <begin position="537"/>
        <end position="579"/>
    </location>
</feature>
<dbReference type="InterPro" id="IPR036875">
    <property type="entry name" value="Znf_CCHC_sf"/>
</dbReference>
<evidence type="ECO:0000256" key="1">
    <source>
        <dbReference type="PROSITE-ProRule" id="PRU00047"/>
    </source>
</evidence>
<feature type="region of interest" description="Disordered" evidence="2">
    <location>
        <begin position="444"/>
        <end position="486"/>
    </location>
</feature>
<evidence type="ECO:0000313" key="4">
    <source>
        <dbReference type="EMBL" id="KAF3321995.1"/>
    </source>
</evidence>
<dbReference type="Gene3D" id="4.10.60.10">
    <property type="entry name" value="Zinc finger, CCHC-type"/>
    <property type="match status" value="1"/>
</dbReference>
<gene>
    <name evidence="4" type="ORF">FCM35_KLT14211</name>
</gene>
<name>A0A833QD36_9POAL</name>
<organism evidence="4 5">
    <name type="scientific">Carex littledalei</name>
    <dbReference type="NCBI Taxonomy" id="544730"/>
    <lineage>
        <taxon>Eukaryota</taxon>
        <taxon>Viridiplantae</taxon>
        <taxon>Streptophyta</taxon>
        <taxon>Embryophyta</taxon>
        <taxon>Tracheophyta</taxon>
        <taxon>Spermatophyta</taxon>
        <taxon>Magnoliopsida</taxon>
        <taxon>Liliopsida</taxon>
        <taxon>Poales</taxon>
        <taxon>Cyperaceae</taxon>
        <taxon>Cyperoideae</taxon>
        <taxon>Cariceae</taxon>
        <taxon>Carex</taxon>
        <taxon>Carex subgen. Euthyceras</taxon>
    </lineage>
</organism>
<keyword evidence="1" id="KW-0862">Zinc</keyword>
<dbReference type="GO" id="GO:0008270">
    <property type="term" value="F:zinc ion binding"/>
    <property type="evidence" value="ECO:0007669"/>
    <property type="project" value="UniProtKB-KW"/>
</dbReference>
<dbReference type="SMART" id="SM00343">
    <property type="entry name" value="ZnF_C2HC"/>
    <property type="match status" value="2"/>
</dbReference>
<feature type="compositionally biased region" description="Acidic residues" evidence="2">
    <location>
        <begin position="567"/>
        <end position="579"/>
    </location>
</feature>
<feature type="region of interest" description="Disordered" evidence="2">
    <location>
        <begin position="170"/>
        <end position="193"/>
    </location>
</feature>
<keyword evidence="1" id="KW-0863">Zinc-finger</keyword>
<feature type="region of interest" description="Disordered" evidence="2">
    <location>
        <begin position="1"/>
        <end position="46"/>
    </location>
</feature>
<dbReference type="EMBL" id="SWLB01000026">
    <property type="protein sequence ID" value="KAF3321995.1"/>
    <property type="molecule type" value="Genomic_DNA"/>
</dbReference>